<gene>
    <name evidence="1" type="ORF">ISP01_09520</name>
</gene>
<evidence type="ECO:0000313" key="1">
    <source>
        <dbReference type="EMBL" id="MBF4469629.1"/>
    </source>
</evidence>
<dbReference type="RefSeq" id="WP_278524234.1">
    <property type="nucleotide sequence ID" value="NZ_JADIIN010000075.1"/>
</dbReference>
<evidence type="ECO:0000313" key="2">
    <source>
        <dbReference type="Proteomes" id="UP000658733"/>
    </source>
</evidence>
<comment type="caution">
    <text evidence="1">The sequence shown here is derived from an EMBL/GenBank/DDBJ whole genome shotgun (WGS) entry which is preliminary data.</text>
</comment>
<dbReference type="AlphaFoldDB" id="A0A843AQX9"/>
<proteinExistence type="predicted"/>
<name>A0A843AQX9_METAZ</name>
<dbReference type="EMBL" id="JADIIN010000075">
    <property type="protein sequence ID" value="MBF4469629.1"/>
    <property type="molecule type" value="Genomic_DNA"/>
</dbReference>
<organism evidence="1 2">
    <name type="scientific">Methanobrevibacter arboriphilus</name>
    <dbReference type="NCBI Taxonomy" id="39441"/>
    <lineage>
        <taxon>Archaea</taxon>
        <taxon>Methanobacteriati</taxon>
        <taxon>Methanobacteriota</taxon>
        <taxon>Methanomada group</taxon>
        <taxon>Methanobacteria</taxon>
        <taxon>Methanobacteriales</taxon>
        <taxon>Methanobacteriaceae</taxon>
        <taxon>Methanobrevibacter</taxon>
    </lineage>
</organism>
<reference evidence="1" key="1">
    <citation type="submission" date="2020-10" db="EMBL/GenBank/DDBJ databases">
        <title>Dehalococcoides mccartyi of a TCE/Cr reducing biochatode.</title>
        <authorList>
            <person name="Matturro B."/>
        </authorList>
    </citation>
    <scope>NUCLEOTIDE SEQUENCE</scope>
    <source>
        <strain evidence="1">Bin4</strain>
    </source>
</reference>
<dbReference type="Proteomes" id="UP000658733">
    <property type="component" value="Unassembled WGS sequence"/>
</dbReference>
<sequence length="160" mass="18694">MIEGQDNLYSSDMQVLELLLEDQKKDDSLLKKWGISYPKKKVSTTWSIEVAFSNSDRESQSTDGLVYNSITTLKFNTKCKKYEELKPLMDAGIKYVLKLILTNEKLAPKQPKMLSDKIEIKQYYDPTSRIVRFGFREDYDFNYSDEEFKVLLKGYGLEVE</sequence>
<accession>A0A843AQX9</accession>
<protein>
    <submittedName>
        <fullName evidence="1">Uncharacterized protein</fullName>
    </submittedName>
</protein>